<evidence type="ECO:0000259" key="6">
    <source>
        <dbReference type="Pfam" id="PF00732"/>
    </source>
</evidence>
<keyword evidence="5" id="KW-0560">Oxidoreductase</keyword>
<evidence type="ECO:0000313" key="8">
    <source>
        <dbReference type="EMBL" id="MBL4931852.1"/>
    </source>
</evidence>
<organism evidence="8 9">
    <name type="scientific">Clostridium paridis</name>
    <dbReference type="NCBI Taxonomy" id="2803863"/>
    <lineage>
        <taxon>Bacteria</taxon>
        <taxon>Bacillati</taxon>
        <taxon>Bacillota</taxon>
        <taxon>Clostridia</taxon>
        <taxon>Eubacteriales</taxon>
        <taxon>Clostridiaceae</taxon>
        <taxon>Clostridium</taxon>
    </lineage>
</organism>
<dbReference type="PANTHER" id="PTHR42784:SF1">
    <property type="entry name" value="PYRANOSE 2-OXIDASE"/>
    <property type="match status" value="1"/>
</dbReference>
<comment type="caution">
    <text evidence="8">The sequence shown here is derived from an EMBL/GenBank/DDBJ whole genome shotgun (WGS) entry which is preliminary data.</text>
</comment>
<evidence type="ECO:0000256" key="2">
    <source>
        <dbReference type="ARBA" id="ARBA00010790"/>
    </source>
</evidence>
<comment type="similarity">
    <text evidence="2">Belongs to the GMC oxidoreductase family.</text>
</comment>
<dbReference type="SUPFAM" id="SSF51905">
    <property type="entry name" value="FAD/NAD(P)-binding domain"/>
    <property type="match status" value="1"/>
</dbReference>
<sequence length="505" mass="56256">MLTYFGQKTNNILPVCNPMMPSTDQNHWIPLTPLKEMSEKEYDVVIVGTGAGGGAILWRLCERLMGKGVRIGIIERGDLLIPTNYLNVPTLNAASGRDYYYNVGYRLGKFQPEFPGANEIFALGGRTLFWSGNTPRLNPGEMIDWPISYNDLIPYYNIAEEIMSISNGYTQDSKLSSTMLEILRTSGFPDSMKIPVAADLSQTKYGQVHSNALFSSILLFARALYQHEFDLAVNARVVRIHKKDNKAKGIEVMSPNKESYFIKAKNIVLSAGIWETPRLLLHSGIKGSPVGHYLANHSKILATLNVNRSDFGEVLGTLDLLVPGTNERPYQVTLYGPDLERHLWYQPYENRPLLNEIGIGIEGLGIVEPRFENNISLDLNKVDEYGVPEIKVEFSYGEKDMDVIGQMLNGINNIIKGIGRYTSISNSKICLFVPGDDYHEVGTCRMGNDPSTSVTNRYGQLHEIPNIYVADNSVYPSVGAANPTLTTVSLSIRTADYIIHKLMTS</sequence>
<dbReference type="InterPro" id="IPR000172">
    <property type="entry name" value="GMC_OxRdtase_N"/>
</dbReference>
<accession>A0A937FH38</accession>
<keyword evidence="9" id="KW-1185">Reference proteome</keyword>
<dbReference type="Gene3D" id="3.50.50.60">
    <property type="entry name" value="FAD/NAD(P)-binding domain"/>
    <property type="match status" value="2"/>
</dbReference>
<evidence type="ECO:0000256" key="5">
    <source>
        <dbReference type="ARBA" id="ARBA00023002"/>
    </source>
</evidence>
<keyword evidence="3" id="KW-0285">Flavoprotein</keyword>
<dbReference type="GO" id="GO:0050660">
    <property type="term" value="F:flavin adenine dinucleotide binding"/>
    <property type="evidence" value="ECO:0007669"/>
    <property type="project" value="InterPro"/>
</dbReference>
<protein>
    <submittedName>
        <fullName evidence="8">GMC family oxidoreductase</fullName>
    </submittedName>
</protein>
<reference evidence="8" key="1">
    <citation type="submission" date="2021-01" db="EMBL/GenBank/DDBJ databases">
        <title>Genome public.</title>
        <authorList>
            <person name="Liu C."/>
            <person name="Sun Q."/>
        </authorList>
    </citation>
    <scope>NUCLEOTIDE SEQUENCE</scope>
    <source>
        <strain evidence="8">YIM B02565</strain>
    </source>
</reference>
<evidence type="ECO:0000256" key="3">
    <source>
        <dbReference type="ARBA" id="ARBA00022630"/>
    </source>
</evidence>
<dbReference type="SUPFAM" id="SSF54373">
    <property type="entry name" value="FAD-linked reductases, C-terminal domain"/>
    <property type="match status" value="1"/>
</dbReference>
<dbReference type="AlphaFoldDB" id="A0A937FH38"/>
<feature type="domain" description="Glucose-methanol-choline oxidoreductase N-terminal" evidence="6">
    <location>
        <begin position="148"/>
        <end position="297"/>
    </location>
</feature>
<proteinExistence type="inferred from homology"/>
<dbReference type="PANTHER" id="PTHR42784">
    <property type="entry name" value="PYRANOSE 2-OXIDASE"/>
    <property type="match status" value="1"/>
</dbReference>
<evidence type="ECO:0000256" key="1">
    <source>
        <dbReference type="ARBA" id="ARBA00001974"/>
    </source>
</evidence>
<dbReference type="InterPro" id="IPR036188">
    <property type="entry name" value="FAD/NAD-bd_sf"/>
</dbReference>
<evidence type="ECO:0000256" key="4">
    <source>
        <dbReference type="ARBA" id="ARBA00022827"/>
    </source>
</evidence>
<dbReference type="Proteomes" id="UP000623681">
    <property type="component" value="Unassembled WGS sequence"/>
</dbReference>
<evidence type="ECO:0000313" key="9">
    <source>
        <dbReference type="Proteomes" id="UP000623681"/>
    </source>
</evidence>
<dbReference type="InterPro" id="IPR051473">
    <property type="entry name" value="P2Ox-like"/>
</dbReference>
<keyword evidence="4" id="KW-0274">FAD</keyword>
<dbReference type="Pfam" id="PF05199">
    <property type="entry name" value="GMC_oxred_C"/>
    <property type="match status" value="1"/>
</dbReference>
<dbReference type="EMBL" id="JAESWA010000022">
    <property type="protein sequence ID" value="MBL4931852.1"/>
    <property type="molecule type" value="Genomic_DNA"/>
</dbReference>
<comment type="cofactor">
    <cofactor evidence="1">
        <name>FAD</name>
        <dbReference type="ChEBI" id="CHEBI:57692"/>
    </cofactor>
</comment>
<name>A0A937FH38_9CLOT</name>
<dbReference type="InterPro" id="IPR007867">
    <property type="entry name" value="GMC_OxRtase_C"/>
</dbReference>
<feature type="domain" description="Glucose-methanol-choline oxidoreductase C-terminal" evidence="7">
    <location>
        <begin position="377"/>
        <end position="490"/>
    </location>
</feature>
<gene>
    <name evidence="8" type="ORF">JK634_08550</name>
</gene>
<dbReference type="GO" id="GO:0016614">
    <property type="term" value="F:oxidoreductase activity, acting on CH-OH group of donors"/>
    <property type="evidence" value="ECO:0007669"/>
    <property type="project" value="InterPro"/>
</dbReference>
<evidence type="ECO:0000259" key="7">
    <source>
        <dbReference type="Pfam" id="PF05199"/>
    </source>
</evidence>
<dbReference type="Pfam" id="PF00732">
    <property type="entry name" value="GMC_oxred_N"/>
    <property type="match status" value="1"/>
</dbReference>